<dbReference type="EMBL" id="BAAAVM010000108">
    <property type="protein sequence ID" value="GAA2771814.1"/>
    <property type="molecule type" value="Genomic_DNA"/>
</dbReference>
<feature type="domain" description="SCP" evidence="3">
    <location>
        <begin position="40"/>
        <end position="161"/>
    </location>
</feature>
<accession>A0ABP6HE17</accession>
<evidence type="ECO:0000259" key="3">
    <source>
        <dbReference type="SMART" id="SM00198"/>
    </source>
</evidence>
<dbReference type="PRINTS" id="PR00837">
    <property type="entry name" value="V5TPXLIKE"/>
</dbReference>
<evidence type="ECO:0000256" key="2">
    <source>
        <dbReference type="SAM" id="SignalP"/>
    </source>
</evidence>
<organism evidence="4 5">
    <name type="scientific">Streptomyces rameus</name>
    <dbReference type="NCBI Taxonomy" id="68261"/>
    <lineage>
        <taxon>Bacteria</taxon>
        <taxon>Bacillati</taxon>
        <taxon>Actinomycetota</taxon>
        <taxon>Actinomycetes</taxon>
        <taxon>Kitasatosporales</taxon>
        <taxon>Streptomycetaceae</taxon>
        <taxon>Streptomyces</taxon>
    </lineage>
</organism>
<protein>
    <recommendedName>
        <fullName evidence="3">SCP domain-containing protein</fullName>
    </recommendedName>
</protein>
<keyword evidence="5" id="KW-1185">Reference proteome</keyword>
<comment type="caution">
    <text evidence="4">The sequence shown here is derived from an EMBL/GenBank/DDBJ whole genome shotgun (WGS) entry which is preliminary data.</text>
</comment>
<evidence type="ECO:0000256" key="1">
    <source>
        <dbReference type="SAM" id="MobiDB-lite"/>
    </source>
</evidence>
<gene>
    <name evidence="4" type="ORF">GCM10010521_57160</name>
</gene>
<dbReference type="SMART" id="SM00198">
    <property type="entry name" value="SCP"/>
    <property type="match status" value="1"/>
</dbReference>
<feature type="region of interest" description="Disordered" evidence="1">
    <location>
        <begin position="50"/>
        <end position="128"/>
    </location>
</feature>
<name>A0ABP6HE17_9ACTN</name>
<feature type="signal peptide" evidence="2">
    <location>
        <begin position="1"/>
        <end position="32"/>
    </location>
</feature>
<dbReference type="Gene3D" id="3.40.33.10">
    <property type="entry name" value="CAP"/>
    <property type="match status" value="1"/>
</dbReference>
<evidence type="ECO:0000313" key="4">
    <source>
        <dbReference type="EMBL" id="GAA2771814.1"/>
    </source>
</evidence>
<evidence type="ECO:0000313" key="5">
    <source>
        <dbReference type="Proteomes" id="UP001500893"/>
    </source>
</evidence>
<dbReference type="InterPro" id="IPR035940">
    <property type="entry name" value="CAP_sf"/>
</dbReference>
<sequence length="161" mass="17162">MNKPTWVRHQAVAVIAAGLMGASAMFATSASAAVSDISGGDQQNIVDETNSVRRDAGAPPLTWDDSVAKDAQAWADNPQSTANGLQHSPSFNGAENISSAGPTQATGQWAAEKSKYDADSNKDPQSPGYRQWGHYWNMIQSRFTKIGCGARSGVTVCWYKP</sequence>
<dbReference type="InterPro" id="IPR001283">
    <property type="entry name" value="CRISP-related"/>
</dbReference>
<dbReference type="RefSeq" id="WP_345057196.1">
    <property type="nucleotide sequence ID" value="NZ_BAAAVM010000108.1"/>
</dbReference>
<keyword evidence="2" id="KW-0732">Signal</keyword>
<dbReference type="InterPro" id="IPR014044">
    <property type="entry name" value="CAP_dom"/>
</dbReference>
<dbReference type="Proteomes" id="UP001500893">
    <property type="component" value="Unassembled WGS sequence"/>
</dbReference>
<feature type="compositionally biased region" description="Basic and acidic residues" evidence="1">
    <location>
        <begin position="112"/>
        <end position="122"/>
    </location>
</feature>
<feature type="compositionally biased region" description="Polar residues" evidence="1">
    <location>
        <begin position="77"/>
        <end position="107"/>
    </location>
</feature>
<proteinExistence type="predicted"/>
<feature type="chain" id="PRO_5045548772" description="SCP domain-containing protein" evidence="2">
    <location>
        <begin position="33"/>
        <end position="161"/>
    </location>
</feature>
<dbReference type="Pfam" id="PF00188">
    <property type="entry name" value="CAP"/>
    <property type="match status" value="1"/>
</dbReference>
<dbReference type="PANTHER" id="PTHR10334">
    <property type="entry name" value="CYSTEINE-RICH SECRETORY PROTEIN-RELATED"/>
    <property type="match status" value="1"/>
</dbReference>
<reference evidence="5" key="1">
    <citation type="journal article" date="2019" name="Int. J. Syst. Evol. Microbiol.">
        <title>The Global Catalogue of Microorganisms (GCM) 10K type strain sequencing project: providing services to taxonomists for standard genome sequencing and annotation.</title>
        <authorList>
            <consortium name="The Broad Institute Genomics Platform"/>
            <consortium name="The Broad Institute Genome Sequencing Center for Infectious Disease"/>
            <person name="Wu L."/>
            <person name="Ma J."/>
        </authorList>
    </citation>
    <scope>NUCLEOTIDE SEQUENCE [LARGE SCALE GENOMIC DNA]</scope>
    <source>
        <strain evidence="5">JCM 11574</strain>
    </source>
</reference>
<dbReference type="SUPFAM" id="SSF55797">
    <property type="entry name" value="PR-1-like"/>
    <property type="match status" value="1"/>
</dbReference>